<dbReference type="Proteomes" id="UP000594638">
    <property type="component" value="Unassembled WGS sequence"/>
</dbReference>
<reference evidence="2 3" key="1">
    <citation type="submission" date="2019-12" db="EMBL/GenBank/DDBJ databases">
        <authorList>
            <person name="Alioto T."/>
            <person name="Alioto T."/>
            <person name="Gomez Garrido J."/>
        </authorList>
    </citation>
    <scope>NUCLEOTIDE SEQUENCE [LARGE SCALE GENOMIC DNA]</scope>
</reference>
<proteinExistence type="predicted"/>
<sequence>MNGVGRQGGGGVVRDLAWYLCSIDFFSLQFIGILCFLTYTRSVFVTIASEL</sequence>
<keyword evidence="1" id="KW-0472">Membrane</keyword>
<evidence type="ECO:0000256" key="1">
    <source>
        <dbReference type="SAM" id="Phobius"/>
    </source>
</evidence>
<comment type="caution">
    <text evidence="2">The sequence shown here is derived from an EMBL/GenBank/DDBJ whole genome shotgun (WGS) entry which is preliminary data.</text>
</comment>
<dbReference type="EMBL" id="CACTIH010000369">
    <property type="protein sequence ID" value="CAA2960083.1"/>
    <property type="molecule type" value="Genomic_DNA"/>
</dbReference>
<keyword evidence="1" id="KW-0812">Transmembrane</keyword>
<gene>
    <name evidence="2" type="ORF">OLEA9_A120136</name>
</gene>
<feature type="non-terminal residue" evidence="2">
    <location>
        <position position="51"/>
    </location>
</feature>
<evidence type="ECO:0000313" key="3">
    <source>
        <dbReference type="Proteomes" id="UP000594638"/>
    </source>
</evidence>
<keyword evidence="3" id="KW-1185">Reference proteome</keyword>
<dbReference type="AlphaFoldDB" id="A0A8S0Q5I0"/>
<protein>
    <submittedName>
        <fullName evidence="2">Uncharacterized protein</fullName>
    </submittedName>
</protein>
<evidence type="ECO:0000313" key="2">
    <source>
        <dbReference type="EMBL" id="CAA2960083.1"/>
    </source>
</evidence>
<accession>A0A8S0Q5I0</accession>
<feature type="transmembrane region" description="Helical" evidence="1">
    <location>
        <begin position="16"/>
        <end position="39"/>
    </location>
</feature>
<keyword evidence="1" id="KW-1133">Transmembrane helix</keyword>
<name>A0A8S0Q5I0_OLEEU</name>
<organism evidence="2 3">
    <name type="scientific">Olea europaea subsp. europaea</name>
    <dbReference type="NCBI Taxonomy" id="158383"/>
    <lineage>
        <taxon>Eukaryota</taxon>
        <taxon>Viridiplantae</taxon>
        <taxon>Streptophyta</taxon>
        <taxon>Embryophyta</taxon>
        <taxon>Tracheophyta</taxon>
        <taxon>Spermatophyta</taxon>
        <taxon>Magnoliopsida</taxon>
        <taxon>eudicotyledons</taxon>
        <taxon>Gunneridae</taxon>
        <taxon>Pentapetalae</taxon>
        <taxon>asterids</taxon>
        <taxon>lamiids</taxon>
        <taxon>Lamiales</taxon>
        <taxon>Oleaceae</taxon>
        <taxon>Oleeae</taxon>
        <taxon>Olea</taxon>
    </lineage>
</organism>